<evidence type="ECO:0000313" key="2">
    <source>
        <dbReference type="EMBL" id="EGH25691.1"/>
    </source>
</evidence>
<name>A0A656GJN0_PSEA0</name>
<dbReference type="InterPro" id="IPR016031">
    <property type="entry name" value="Trp_RNA-bd_attenuator-like_dom"/>
</dbReference>
<dbReference type="PANTHER" id="PTHR43657">
    <property type="entry name" value="TRYPTOPHAN RNA-BINDING ATTENUATOR PROTEIN-LIKE PROTEIN"/>
    <property type="match status" value="1"/>
</dbReference>
<proteinExistence type="predicted"/>
<dbReference type="Pfam" id="PF01987">
    <property type="entry name" value="AIM24"/>
    <property type="match status" value="1"/>
</dbReference>
<dbReference type="InterPro" id="IPR002838">
    <property type="entry name" value="AIM24"/>
</dbReference>
<feature type="non-terminal residue" evidence="2">
    <location>
        <position position="220"/>
    </location>
</feature>
<evidence type="ECO:0000256" key="1">
    <source>
        <dbReference type="SAM" id="MobiDB-lite"/>
    </source>
</evidence>
<dbReference type="Proteomes" id="UP000003465">
    <property type="component" value="Unassembled WGS sequence"/>
</dbReference>
<gene>
    <name evidence="2" type="ORF">PSYMO_31452</name>
</gene>
<dbReference type="Gene3D" id="3.30.160.670">
    <property type="match status" value="1"/>
</dbReference>
<feature type="compositionally biased region" description="Pro residues" evidence="1">
    <location>
        <begin position="1"/>
        <end position="11"/>
    </location>
</feature>
<feature type="region of interest" description="Disordered" evidence="1">
    <location>
        <begin position="1"/>
        <end position="27"/>
    </location>
</feature>
<dbReference type="InterPro" id="IPR036983">
    <property type="entry name" value="AIM24_sf"/>
</dbReference>
<dbReference type="PANTHER" id="PTHR43657:SF1">
    <property type="entry name" value="ALTERED INHERITANCE OF MITOCHONDRIA PROTEIN 24, MITOCHONDRIAL"/>
    <property type="match status" value="1"/>
</dbReference>
<sequence length="220" mass="23780">STPAAPAPPVKRPSFTPDPNASGGYGLAQTTDGVDFKLYGAETQFVELELDPGESAVAEAGAMMYKTCDVQMETIFGDGSNQSSGLLGSLFGAGKRMLTGESLFTTVFSQQGSGKGRVAFAAPYPGTILPLNLRDFGGYRNWSWKEPAVQYQPDDDPRLKSDLTEQRIRQSISEQLDQRGLRMATTGARSDLKVQAWLIVENRQQTVSTNYGGGWDPWGG</sequence>
<evidence type="ECO:0000313" key="3">
    <source>
        <dbReference type="Proteomes" id="UP000003465"/>
    </source>
</evidence>
<dbReference type="EMBL" id="AEAG01001520">
    <property type="protein sequence ID" value="EGH25691.1"/>
    <property type="molecule type" value="Genomic_DNA"/>
</dbReference>
<organism evidence="2 3">
    <name type="scientific">Pseudomonas amygdali pv. mori str. 301020</name>
    <dbReference type="NCBI Taxonomy" id="629261"/>
    <lineage>
        <taxon>Bacteria</taxon>
        <taxon>Pseudomonadati</taxon>
        <taxon>Pseudomonadota</taxon>
        <taxon>Gammaproteobacteria</taxon>
        <taxon>Pseudomonadales</taxon>
        <taxon>Pseudomonadaceae</taxon>
        <taxon>Pseudomonas</taxon>
        <taxon>Pseudomonas amygdali</taxon>
    </lineage>
</organism>
<dbReference type="AlphaFoldDB" id="A0A656GJN0"/>
<accession>A0A656GJN0</accession>
<reference evidence="2 3" key="1">
    <citation type="journal article" date="2011" name="PLoS Pathog.">
        <title>Dynamic evolution of pathogenicity revealed by sequencing and comparative genomics of 19 Pseudomonas syringae isolates.</title>
        <authorList>
            <person name="Baltrus D.A."/>
            <person name="Nishimura M.T."/>
            <person name="Romanchuk A."/>
            <person name="Chang J.H."/>
            <person name="Mukhtar M.S."/>
            <person name="Cherkis K."/>
            <person name="Roach J."/>
            <person name="Grant S.R."/>
            <person name="Jones C.D."/>
            <person name="Dangl J.L."/>
        </authorList>
    </citation>
    <scope>NUCLEOTIDE SEQUENCE [LARGE SCALE GENOMIC DNA]</scope>
    <source>
        <strain evidence="2 3">301020</strain>
    </source>
</reference>
<comment type="caution">
    <text evidence="2">The sequence shown here is derived from an EMBL/GenBank/DDBJ whole genome shotgun (WGS) entry which is preliminary data.</text>
</comment>
<dbReference type="Gene3D" id="3.60.160.10">
    <property type="entry name" value="Mitochondrial biogenesis AIM24"/>
    <property type="match status" value="1"/>
</dbReference>
<protein>
    <submittedName>
        <fullName evidence="2">Uncharacterized protein</fullName>
    </submittedName>
</protein>
<feature type="non-terminal residue" evidence="2">
    <location>
        <position position="1"/>
    </location>
</feature>
<dbReference type="SUPFAM" id="SSF51219">
    <property type="entry name" value="TRAP-like"/>
    <property type="match status" value="1"/>
</dbReference>